<dbReference type="EMBL" id="BSXW01000290">
    <property type="protein sequence ID" value="GMF17648.1"/>
    <property type="molecule type" value="Genomic_DNA"/>
</dbReference>
<dbReference type="GO" id="GO:0005694">
    <property type="term" value="C:chromosome"/>
    <property type="evidence" value="ECO:0007669"/>
    <property type="project" value="UniProtKB-SubCell"/>
</dbReference>
<dbReference type="PROSITE" id="PS51465">
    <property type="entry name" value="KAZAL_2"/>
    <property type="match status" value="2"/>
</dbReference>
<dbReference type="Gene3D" id="3.30.420.140">
    <property type="entry name" value="YqgF/RNase H-like domain"/>
    <property type="match status" value="1"/>
</dbReference>
<dbReference type="SUPFAM" id="SSF47781">
    <property type="entry name" value="RuvA domain 2-like"/>
    <property type="match status" value="1"/>
</dbReference>
<dbReference type="PANTHER" id="PTHR10145:SF6">
    <property type="entry name" value="TRANSCRIPTION ELONGATION FACTOR SPT6"/>
    <property type="match status" value="1"/>
</dbReference>
<feature type="compositionally biased region" description="Acidic residues" evidence="7">
    <location>
        <begin position="140"/>
        <end position="158"/>
    </location>
</feature>
<dbReference type="Pfam" id="PF17674">
    <property type="entry name" value="HHH_9"/>
    <property type="match status" value="1"/>
</dbReference>
<keyword evidence="10" id="KW-1185">Reference proteome</keyword>
<keyword evidence="5" id="KW-0804">Transcription</keyword>
<dbReference type="InterPro" id="IPR028083">
    <property type="entry name" value="Spt6_acidic_N_dom"/>
</dbReference>
<dbReference type="InterPro" id="IPR023319">
    <property type="entry name" value="Tex-like_HTH_dom_sf"/>
</dbReference>
<evidence type="ECO:0000256" key="4">
    <source>
        <dbReference type="ARBA" id="ARBA00022454"/>
    </source>
</evidence>
<name>A0A9W6WUW0_9STRA</name>
<dbReference type="CDD" id="cd09918">
    <property type="entry name" value="SH2_Nterm_SPT6_like"/>
    <property type="match status" value="1"/>
</dbReference>
<dbReference type="InterPro" id="IPR032706">
    <property type="entry name" value="Spt6_HHH"/>
</dbReference>
<dbReference type="Gene3D" id="3.30.505.10">
    <property type="entry name" value="SH2 domain"/>
    <property type="match status" value="2"/>
</dbReference>
<dbReference type="GO" id="GO:0140673">
    <property type="term" value="P:transcription elongation-coupled chromatin remodeling"/>
    <property type="evidence" value="ECO:0007669"/>
    <property type="project" value="InterPro"/>
</dbReference>
<evidence type="ECO:0000256" key="5">
    <source>
        <dbReference type="ARBA" id="ARBA00023163"/>
    </source>
</evidence>
<dbReference type="OrthoDB" id="995477at2759"/>
<dbReference type="Pfam" id="PF22706">
    <property type="entry name" value="Tex_central_region"/>
    <property type="match status" value="1"/>
</dbReference>
<feature type="region of interest" description="Disordered" evidence="7">
    <location>
        <begin position="1"/>
        <end position="180"/>
    </location>
</feature>
<feature type="region of interest" description="Disordered" evidence="7">
    <location>
        <begin position="1573"/>
        <end position="1596"/>
    </location>
</feature>
<dbReference type="Pfam" id="PF14633">
    <property type="entry name" value="SH2_2"/>
    <property type="match status" value="1"/>
</dbReference>
<gene>
    <name evidence="9" type="ORF">Plil01_000649000</name>
</gene>
<dbReference type="GO" id="GO:0031491">
    <property type="term" value="F:nucleosome binding"/>
    <property type="evidence" value="ECO:0007669"/>
    <property type="project" value="TreeGrafter"/>
</dbReference>
<dbReference type="GO" id="GO:0003677">
    <property type="term" value="F:DNA binding"/>
    <property type="evidence" value="ECO:0007669"/>
    <property type="project" value="InterPro"/>
</dbReference>
<keyword evidence="4" id="KW-0158">Chromosome</keyword>
<protein>
    <submittedName>
        <fullName evidence="9">Unnamed protein product</fullName>
    </submittedName>
</protein>
<evidence type="ECO:0000256" key="6">
    <source>
        <dbReference type="ARBA" id="ARBA00023242"/>
    </source>
</evidence>
<feature type="domain" description="Kazal-like" evidence="8">
    <location>
        <begin position="1508"/>
        <end position="1564"/>
    </location>
</feature>
<sequence>MASESDDGEGGADSDDDDDEEEDEGEDRNEYENDGFVVDDEDDEGSDDGETEKKLKRLKQKVEEIDDEDLMLVRENMGMDTGPTRSDSEDEDMGRSSRKVKSEDDSGLMSRELSYRMFGDSDEEEEDSAPARANNYLGNDEYESDDIDEFIVDDDEEGREGPRRRRKQEPIPASMQGPSVYQMGEAEELFGDMDGFLEATSGKMPPEEAPAKSKKAILLEKFEPSVLKEHMMTSDVIAVRDKDLPERYQYVYQNREFPDAEDRAEESEWISDFIIKNLERRNQRSSAASRGEIVSAIDTVLRFYHDEKLEPAFVQRYCKEYWKVVGLHTENLYEIMDLDIKWDKLERKRRSFQSGIQRVVDSSNAKESAFVRRCYEQLFSMPDEKTYKDLSEFFALDAQESSGQDKESTDHKYRRPVRRTFYQICTKAGLRPVSLAFTMNSSVLGGIVAGVEHEESIREVPTPKESPGVLAQKYTTKEFPTVDDVMKGARHIAASKVAAEPNVRKCIRELYRQNAVLNTEATAKGREEIDEFHYCHGLQYIEKMPVLEVFAAGDLWLKIARAEKEGLLKITIINEKAQDLMDPLEPIYLSQGSDSDEEWQTQRHLVLQEAINTFMVSSFENELKRDLTVASRDVVVKLCGNALRERLSVRPYEPADGVDPFIVSIWVESGMDSIAHIVALDVNGEMVDKTEGYCKRNVDNIQKLSATLLKFLTEHSQTHVVVINVSAGMKCMDMGGVVDEVRRLLGRDDASRFGNGDGHDFLDIVFLKDVVPNMFSRSKRADQEFPEESEYVRAAIGLGRYLRNPASELCAMWGNVALNDPSRGRELLFLNVHMMQHSLVKDLLLKEYDRVFVQVINKYGVDINLLANHKHTSYQLQFICGLGPVKATSVLDKVRAKNYVERRQELLSKGFVGKIVYRNCAGFIRIRERDALREAPLNPLDDTRIHPESYYMAVKICGDANNNSTIDMYDPNHYSYAVEDTMYQSASAIRSRNAPPNTRLGDAEIQDVLSELDLSAYAGRLELQKKGPKLLTLEYIKRELRYPYFDKRAKYQVPKDEELFFLLNGETRETLRVGMIVPATLLHMSGDEFVRVRLQSGMRSSLHREHLPDYLMDARPQTFPKGITVNAKILAIKPDREGRYELQLGCNRRSLIDMSMCFYPDRFPRYTNGKLVETDSMERVDRLVNEPLVEEDKTTTFTQATRVPGTHPSRRKKRQIAHPLFRNINCHTAMQYLREQPVGEVVIRPSTLGTDHLTLTWKMLDGVYRHFDIQEKDKPSEARIGQTLIIKEEKYENIDELIARFVDPMNSLVDDVVRYKYYMNAPKENVEEDLIKQKKEHPSRIPYALHVYSKFPGCFSITYIARETPRSCHMEVKSGGYRFFGRIESSILPTLSQALQFFKMKALVAPASSSSRPSSYHRNDSSSGPFAQRSSAPYSGSGGRPRQSSRWDDRRSGDAGGRRCAVFTIYHTPGKDEVQCRLVLAAVAITSVHASYGLPVENKLPVDSSDAADTDTSCNVACLAVMNPVTDENGVTYSNECMMRAVKCKGKKTDPLEEYKRFYGKFFGALRESDVADDSASEESGSYDDESASEESGSSSVATNFVKGAVSASEDHSVNTVDDLGCLNVVCCKENDDSVSKVSGSSSTTTSERYSPTGSTSGKEPTSSCSFLCLDIDDPVSDENGNMYSNECYMRLAKCEGKNETKPDPLEEYKRIYGRSFGASRDDNAGDYSASEEESSKYSAVTKPVTGTKCVGGCPDVELPVCGSDSVVYSNPCELKAAACKNPELNIVEDEGDACSKMPSAGNSG</sequence>
<dbReference type="Gene3D" id="1.10.10.650">
    <property type="entry name" value="RuvA domain 2-like"/>
    <property type="match status" value="1"/>
</dbReference>
<dbReference type="InterPro" id="IPR002350">
    <property type="entry name" value="Kazal_dom"/>
</dbReference>
<dbReference type="Gene3D" id="1.10.3500.10">
    <property type="entry name" value="Tex N-terminal region-like"/>
    <property type="match status" value="1"/>
</dbReference>
<evidence type="ECO:0000256" key="1">
    <source>
        <dbReference type="ARBA" id="ARBA00004123"/>
    </source>
</evidence>
<dbReference type="SUPFAM" id="SSF158832">
    <property type="entry name" value="Tex N-terminal region-like"/>
    <property type="match status" value="1"/>
</dbReference>
<dbReference type="FunFam" id="1.10.150.850:FF:000001">
    <property type="entry name" value="Transcription elongation factor spt6"/>
    <property type="match status" value="1"/>
</dbReference>
<dbReference type="CDD" id="cd00104">
    <property type="entry name" value="KAZAL_FS"/>
    <property type="match status" value="3"/>
</dbReference>
<dbReference type="GO" id="GO:0008023">
    <property type="term" value="C:transcription elongation factor complex"/>
    <property type="evidence" value="ECO:0007669"/>
    <property type="project" value="TreeGrafter"/>
</dbReference>
<dbReference type="InterPro" id="IPR037027">
    <property type="entry name" value="YqgF/RNaseH-like_dom_sf"/>
</dbReference>
<feature type="compositionally biased region" description="Acidic residues" evidence="7">
    <location>
        <begin position="1573"/>
        <end position="1589"/>
    </location>
</feature>
<feature type="compositionally biased region" description="Polar residues" evidence="7">
    <location>
        <begin position="1424"/>
        <end position="1434"/>
    </location>
</feature>
<evidence type="ECO:0000313" key="9">
    <source>
        <dbReference type="EMBL" id="GMF17648.1"/>
    </source>
</evidence>
<dbReference type="FunFam" id="3.30.505.10:FF:000085">
    <property type="entry name" value="Transcription elongation factor SPT6"/>
    <property type="match status" value="1"/>
</dbReference>
<dbReference type="InterPro" id="IPR035019">
    <property type="entry name" value="Spt6_SH2_N"/>
</dbReference>
<dbReference type="Pfam" id="PF21710">
    <property type="entry name" value="Spt6_S1"/>
    <property type="match status" value="1"/>
</dbReference>
<dbReference type="InterPro" id="IPR035018">
    <property type="entry name" value="Spt6_SH2_C"/>
</dbReference>
<feature type="compositionally biased region" description="Polar residues" evidence="7">
    <location>
        <begin position="1648"/>
        <end position="1663"/>
    </location>
</feature>
<dbReference type="Pfam" id="PF07648">
    <property type="entry name" value="Kazal_2"/>
    <property type="match status" value="3"/>
</dbReference>
<dbReference type="InterPro" id="IPR035420">
    <property type="entry name" value="Spt6_SH2"/>
</dbReference>
<dbReference type="Gene3D" id="3.30.60.30">
    <property type="match status" value="3"/>
</dbReference>
<dbReference type="PANTHER" id="PTHR10145">
    <property type="entry name" value="TRANSCRIPTION ELONGATION FACTOR SPT6"/>
    <property type="match status" value="1"/>
</dbReference>
<dbReference type="SUPFAM" id="SSF100895">
    <property type="entry name" value="Kazal-type serine protease inhibitors"/>
    <property type="match status" value="3"/>
</dbReference>
<feature type="compositionally biased region" description="Basic and acidic residues" evidence="7">
    <location>
        <begin position="1445"/>
        <end position="1456"/>
    </location>
</feature>
<keyword evidence="6" id="KW-0539">Nucleus</keyword>
<evidence type="ECO:0000256" key="2">
    <source>
        <dbReference type="ARBA" id="ARBA00004286"/>
    </source>
</evidence>
<reference evidence="9" key="1">
    <citation type="submission" date="2023-04" db="EMBL/GenBank/DDBJ databases">
        <title>Phytophthora lilii NBRC 32176.</title>
        <authorList>
            <person name="Ichikawa N."/>
            <person name="Sato H."/>
            <person name="Tonouchi N."/>
        </authorList>
    </citation>
    <scope>NUCLEOTIDE SEQUENCE</scope>
    <source>
        <strain evidence="9">NBRC 32176</strain>
    </source>
</reference>
<dbReference type="InterPro" id="IPR012337">
    <property type="entry name" value="RNaseH-like_sf"/>
</dbReference>
<dbReference type="Gene3D" id="1.10.10.2740">
    <property type="entry name" value="Spt6, Death-like domain"/>
    <property type="match status" value="1"/>
</dbReference>
<dbReference type="InterPro" id="IPR023323">
    <property type="entry name" value="Tex-like_dom_sf"/>
</dbReference>
<feature type="compositionally biased region" description="Low complexity" evidence="7">
    <location>
        <begin position="1636"/>
        <end position="1647"/>
    </location>
</feature>
<dbReference type="SUPFAM" id="SSF53098">
    <property type="entry name" value="Ribonuclease H-like"/>
    <property type="match status" value="1"/>
</dbReference>
<evidence type="ECO:0000256" key="3">
    <source>
        <dbReference type="ARBA" id="ARBA00009253"/>
    </source>
</evidence>
<dbReference type="InterPro" id="IPR042066">
    <property type="entry name" value="Spt6_death-like"/>
</dbReference>
<dbReference type="GO" id="GO:0042393">
    <property type="term" value="F:histone binding"/>
    <property type="evidence" value="ECO:0007669"/>
    <property type="project" value="TreeGrafter"/>
</dbReference>
<proteinExistence type="inferred from homology"/>
<evidence type="ECO:0000256" key="7">
    <source>
        <dbReference type="SAM" id="MobiDB-lite"/>
    </source>
</evidence>
<comment type="caution">
    <text evidence="9">The sequence shown here is derived from an EMBL/GenBank/DDBJ whole genome shotgun (WGS) entry which is preliminary data.</text>
</comment>
<comment type="subcellular location">
    <subcellularLocation>
        <location evidence="2">Chromosome</location>
    </subcellularLocation>
    <subcellularLocation>
        <location evidence="1">Nucleus</location>
    </subcellularLocation>
</comment>
<evidence type="ECO:0000313" key="10">
    <source>
        <dbReference type="Proteomes" id="UP001165083"/>
    </source>
</evidence>
<dbReference type="InterPro" id="IPR055179">
    <property type="entry name" value="Tex-like_central_region"/>
</dbReference>
<dbReference type="InterPro" id="IPR049540">
    <property type="entry name" value="Spt6-like_S1"/>
</dbReference>
<feature type="region of interest" description="Disordered" evidence="7">
    <location>
        <begin position="1633"/>
        <end position="1663"/>
    </location>
</feature>
<dbReference type="InterPro" id="IPR017072">
    <property type="entry name" value="TF_Spt6"/>
</dbReference>
<dbReference type="InterPro" id="IPR036058">
    <property type="entry name" value="Kazal_dom_sf"/>
</dbReference>
<dbReference type="SUPFAM" id="SSF55550">
    <property type="entry name" value="SH2 domain"/>
    <property type="match status" value="1"/>
</dbReference>
<dbReference type="SMART" id="SM00280">
    <property type="entry name" value="KAZAL"/>
    <property type="match status" value="3"/>
</dbReference>
<dbReference type="GO" id="GO:0034728">
    <property type="term" value="P:nucleosome organization"/>
    <property type="evidence" value="ECO:0007669"/>
    <property type="project" value="TreeGrafter"/>
</dbReference>
<dbReference type="Pfam" id="PF14632">
    <property type="entry name" value="SPT6_acidic"/>
    <property type="match status" value="1"/>
</dbReference>
<feature type="compositionally biased region" description="Acidic residues" evidence="7">
    <location>
        <begin position="1"/>
        <end position="50"/>
    </location>
</feature>
<dbReference type="Proteomes" id="UP001165083">
    <property type="component" value="Unassembled WGS sequence"/>
</dbReference>
<feature type="region of interest" description="Disordered" evidence="7">
    <location>
        <begin position="1408"/>
        <end position="1456"/>
    </location>
</feature>
<comment type="similarity">
    <text evidence="3">Belongs to the SPT6 family.</text>
</comment>
<dbReference type="InterPro" id="IPR028088">
    <property type="entry name" value="Spt6_HTH_DNA-bd_dom"/>
</dbReference>
<dbReference type="FunFam" id="3.30.505.10:FF:000081">
    <property type="entry name" value="Transcription elongation factor spt6"/>
    <property type="match status" value="1"/>
</dbReference>
<dbReference type="CDD" id="cd09928">
    <property type="entry name" value="SH2_Cterm_SPT6_like"/>
    <property type="match status" value="1"/>
</dbReference>
<accession>A0A9W6WUW0</accession>
<dbReference type="Gene3D" id="1.10.150.850">
    <property type="entry name" value="Spt6, helix-hairpin-helix domain"/>
    <property type="match status" value="1"/>
</dbReference>
<evidence type="ECO:0000259" key="8">
    <source>
        <dbReference type="PROSITE" id="PS51465"/>
    </source>
</evidence>
<organism evidence="9 10">
    <name type="scientific">Phytophthora lilii</name>
    <dbReference type="NCBI Taxonomy" id="2077276"/>
    <lineage>
        <taxon>Eukaryota</taxon>
        <taxon>Sar</taxon>
        <taxon>Stramenopiles</taxon>
        <taxon>Oomycota</taxon>
        <taxon>Peronosporomycetes</taxon>
        <taxon>Peronosporales</taxon>
        <taxon>Peronosporaceae</taxon>
        <taxon>Phytophthora</taxon>
    </lineage>
</organism>
<dbReference type="InterPro" id="IPR041692">
    <property type="entry name" value="HHH_9"/>
</dbReference>
<dbReference type="InterPro" id="IPR036860">
    <property type="entry name" value="SH2_dom_sf"/>
</dbReference>
<dbReference type="InterPro" id="IPR010994">
    <property type="entry name" value="RuvA_2-like"/>
</dbReference>
<dbReference type="Pfam" id="PF14635">
    <property type="entry name" value="HHH_7"/>
    <property type="match status" value="1"/>
</dbReference>
<dbReference type="Pfam" id="PF14641">
    <property type="entry name" value="HTH_44"/>
    <property type="match status" value="1"/>
</dbReference>
<feature type="domain" description="Kazal-like" evidence="8">
    <location>
        <begin position="1744"/>
        <end position="1797"/>
    </location>
</feature>